<proteinExistence type="inferred from homology"/>
<evidence type="ECO:0000313" key="7">
    <source>
        <dbReference type="Proteomes" id="UP001187734"/>
    </source>
</evidence>
<dbReference type="EMBL" id="ONZP01000792">
    <property type="protein sequence ID" value="SPJ90964.1"/>
    <property type="molecule type" value="Genomic_DNA"/>
</dbReference>
<sequence>MAPTALDLSSLPTRAPSKPSKTLKYADVAVTATAKEFDGFYRKKKYHQNDFVSTLDRAREAGVAKILLTGMSLRDVELNRSIARCRPKQCFVTVGVHPYHAQEMVSGGQEYIDKLAEAIESLYQEDASPLAAFGELGLDYDRLIHASKESQIHAFKAQLDFFLSKKLDLPLFLHCRAACDDFVDIISPYIPHLPRGGLVHSFVGSETEMQKLVALGLDVSVNGFSFANAESLKMVAAIPLDRLQIETDSPWGHIGDNSDLVIRYCVHASKAPQSKKRDKWDAQCMVKERNESCMIERVAFIVAGLKGIGVDEVTQQAWANSIRMFGLGEEAIS</sequence>
<dbReference type="InterPro" id="IPR018228">
    <property type="entry name" value="DNase_TatD-rel_CS"/>
</dbReference>
<evidence type="ECO:0000256" key="2">
    <source>
        <dbReference type="ARBA" id="ARBA00022722"/>
    </source>
</evidence>
<feature type="binding site" evidence="5">
    <location>
        <position position="174"/>
    </location>
    <ligand>
        <name>a divalent metal cation</name>
        <dbReference type="ChEBI" id="CHEBI:60240"/>
        <label>2</label>
    </ligand>
</feature>
<dbReference type="GO" id="GO:0005829">
    <property type="term" value="C:cytosol"/>
    <property type="evidence" value="ECO:0007669"/>
    <property type="project" value="TreeGrafter"/>
</dbReference>
<reference evidence="6" key="1">
    <citation type="submission" date="2018-03" db="EMBL/GenBank/DDBJ databases">
        <authorList>
            <person name="Guldener U."/>
        </authorList>
    </citation>
    <scope>NUCLEOTIDE SEQUENCE</scope>
</reference>
<dbReference type="Gene3D" id="3.20.20.140">
    <property type="entry name" value="Metal-dependent hydrolases"/>
    <property type="match status" value="1"/>
</dbReference>
<dbReference type="SUPFAM" id="SSF51556">
    <property type="entry name" value="Metallo-dependent hydrolases"/>
    <property type="match status" value="1"/>
</dbReference>
<gene>
    <name evidence="6" type="ORF">FTOL_13366</name>
</gene>
<comment type="caution">
    <text evidence="6">The sequence shown here is derived from an EMBL/GenBank/DDBJ whole genome shotgun (WGS) entry which is preliminary data.</text>
</comment>
<dbReference type="InterPro" id="IPR001130">
    <property type="entry name" value="TatD-like"/>
</dbReference>
<evidence type="ECO:0000256" key="3">
    <source>
        <dbReference type="ARBA" id="ARBA00022723"/>
    </source>
</evidence>
<comment type="similarity">
    <text evidence="1">Belongs to the metallo-dependent hydrolases superfamily. TatD-type hydrolase family.</text>
</comment>
<keyword evidence="7" id="KW-1185">Reference proteome</keyword>
<dbReference type="PANTHER" id="PTHR10060:SF15">
    <property type="entry name" value="DEOXYRIBONUCLEASE TATDN1"/>
    <property type="match status" value="1"/>
</dbReference>
<keyword evidence="4" id="KW-0378">Hydrolase</keyword>
<accession>A0AAE8SPR8</accession>
<dbReference type="AlphaFoldDB" id="A0AAE8SPR8"/>
<keyword evidence="2" id="KW-0540">Nuclease</keyword>
<dbReference type="PROSITE" id="PS01090">
    <property type="entry name" value="TATD_2"/>
    <property type="match status" value="1"/>
</dbReference>
<evidence type="ECO:0000256" key="4">
    <source>
        <dbReference type="ARBA" id="ARBA00022801"/>
    </source>
</evidence>
<dbReference type="PIRSF" id="PIRSF005902">
    <property type="entry name" value="DNase_TatD"/>
    <property type="match status" value="1"/>
</dbReference>
<dbReference type="InterPro" id="IPR050891">
    <property type="entry name" value="TatD-type_Hydrolase"/>
</dbReference>
<dbReference type="PANTHER" id="PTHR10060">
    <property type="entry name" value="TATD FAMILY DEOXYRIBONUCLEASE"/>
    <property type="match status" value="1"/>
</dbReference>
<dbReference type="GO" id="GO:0046872">
    <property type="term" value="F:metal ion binding"/>
    <property type="evidence" value="ECO:0007669"/>
    <property type="project" value="UniProtKB-KW"/>
</dbReference>
<dbReference type="InterPro" id="IPR032466">
    <property type="entry name" value="Metal_Hydrolase"/>
</dbReference>
<evidence type="ECO:0000313" key="6">
    <source>
        <dbReference type="EMBL" id="SPJ90964.1"/>
    </source>
</evidence>
<feature type="binding site" evidence="5">
    <location>
        <position position="248"/>
    </location>
    <ligand>
        <name>a divalent metal cation</name>
        <dbReference type="ChEBI" id="CHEBI:60240"/>
        <label>1</label>
    </ligand>
</feature>
<protein>
    <submittedName>
        <fullName evidence="6">Related to tatD-related DNase</fullName>
    </submittedName>
</protein>
<organism evidence="6 7">
    <name type="scientific">Fusarium torulosum</name>
    <dbReference type="NCBI Taxonomy" id="33205"/>
    <lineage>
        <taxon>Eukaryota</taxon>
        <taxon>Fungi</taxon>
        <taxon>Dikarya</taxon>
        <taxon>Ascomycota</taxon>
        <taxon>Pezizomycotina</taxon>
        <taxon>Sordariomycetes</taxon>
        <taxon>Hypocreomycetidae</taxon>
        <taxon>Hypocreales</taxon>
        <taxon>Nectriaceae</taxon>
        <taxon>Fusarium</taxon>
    </lineage>
</organism>
<dbReference type="Pfam" id="PF01026">
    <property type="entry name" value="TatD_DNase"/>
    <property type="match status" value="1"/>
</dbReference>
<dbReference type="GO" id="GO:0008296">
    <property type="term" value="F:3'-5'-DNA exonuclease activity"/>
    <property type="evidence" value="ECO:0007669"/>
    <property type="project" value="TreeGrafter"/>
</dbReference>
<evidence type="ECO:0000256" key="1">
    <source>
        <dbReference type="ARBA" id="ARBA00009275"/>
    </source>
</evidence>
<feature type="binding site" evidence="5">
    <location>
        <position position="200"/>
    </location>
    <ligand>
        <name>a divalent metal cation</name>
        <dbReference type="ChEBI" id="CHEBI:60240"/>
        <label>2</label>
    </ligand>
</feature>
<evidence type="ECO:0000256" key="5">
    <source>
        <dbReference type="PIRSR" id="PIRSR005902-1"/>
    </source>
</evidence>
<dbReference type="Proteomes" id="UP001187734">
    <property type="component" value="Unassembled WGS sequence"/>
</dbReference>
<name>A0AAE8SPR8_9HYPO</name>
<keyword evidence="3 5" id="KW-0479">Metal-binding</keyword>
<dbReference type="CDD" id="cd01310">
    <property type="entry name" value="TatD_DNAse"/>
    <property type="match status" value="1"/>
</dbReference>
<feature type="binding site" evidence="5">
    <location>
        <position position="135"/>
    </location>
    <ligand>
        <name>a divalent metal cation</name>
        <dbReference type="ChEBI" id="CHEBI:60240"/>
        <label>1</label>
    </ligand>
</feature>